<name>A0A0D2J9L4_9EURO</name>
<evidence type="ECO:0000313" key="3">
    <source>
        <dbReference type="Proteomes" id="UP000053617"/>
    </source>
</evidence>
<sequence length="108" mass="12279">MLRNLFGNAGNWGSTREKEILRQLVEEQQVLLYSKARELLEWLQELWYIAVEVKPKQKGKIAGRQSTKMPPSRAPEHTTTTFFGALGSEGTHEESARGKEGQKSCLDF</sequence>
<protein>
    <submittedName>
        <fullName evidence="2">Uncharacterized protein</fullName>
    </submittedName>
</protein>
<accession>A0A0D2J9L4</accession>
<reference evidence="2 3" key="1">
    <citation type="submission" date="2015-01" db="EMBL/GenBank/DDBJ databases">
        <title>The Genome Sequence of Rhinocladiella mackenzie CBS 650.93.</title>
        <authorList>
            <consortium name="The Broad Institute Genomics Platform"/>
            <person name="Cuomo C."/>
            <person name="de Hoog S."/>
            <person name="Gorbushina A."/>
            <person name="Stielow B."/>
            <person name="Teixiera M."/>
            <person name="Abouelleil A."/>
            <person name="Chapman S.B."/>
            <person name="Priest M."/>
            <person name="Young S.K."/>
            <person name="Wortman J."/>
            <person name="Nusbaum C."/>
            <person name="Birren B."/>
        </authorList>
    </citation>
    <scope>NUCLEOTIDE SEQUENCE [LARGE SCALE GENOMIC DNA]</scope>
    <source>
        <strain evidence="2 3">CBS 650.93</strain>
    </source>
</reference>
<proteinExistence type="predicted"/>
<dbReference type="VEuPathDB" id="FungiDB:Z518_03777"/>
<dbReference type="EMBL" id="KN847477">
    <property type="protein sequence ID" value="KIX05805.1"/>
    <property type="molecule type" value="Genomic_DNA"/>
</dbReference>
<gene>
    <name evidence="2" type="ORF">Z518_03777</name>
</gene>
<evidence type="ECO:0000256" key="1">
    <source>
        <dbReference type="SAM" id="MobiDB-lite"/>
    </source>
</evidence>
<feature type="compositionally biased region" description="Basic and acidic residues" evidence="1">
    <location>
        <begin position="90"/>
        <end position="102"/>
    </location>
</feature>
<feature type="region of interest" description="Disordered" evidence="1">
    <location>
        <begin position="59"/>
        <end position="108"/>
    </location>
</feature>
<organism evidence="2 3">
    <name type="scientific">Rhinocladiella mackenziei CBS 650.93</name>
    <dbReference type="NCBI Taxonomy" id="1442369"/>
    <lineage>
        <taxon>Eukaryota</taxon>
        <taxon>Fungi</taxon>
        <taxon>Dikarya</taxon>
        <taxon>Ascomycota</taxon>
        <taxon>Pezizomycotina</taxon>
        <taxon>Eurotiomycetes</taxon>
        <taxon>Chaetothyriomycetidae</taxon>
        <taxon>Chaetothyriales</taxon>
        <taxon>Herpotrichiellaceae</taxon>
        <taxon>Rhinocladiella</taxon>
    </lineage>
</organism>
<dbReference type="GeneID" id="25291848"/>
<dbReference type="Proteomes" id="UP000053617">
    <property type="component" value="Unassembled WGS sequence"/>
</dbReference>
<dbReference type="AlphaFoldDB" id="A0A0D2J9L4"/>
<keyword evidence="3" id="KW-1185">Reference proteome</keyword>
<dbReference type="RefSeq" id="XP_013272941.1">
    <property type="nucleotide sequence ID" value="XM_013417487.1"/>
</dbReference>
<dbReference type="HOGENOM" id="CLU_2198440_0_0_1"/>
<evidence type="ECO:0000313" key="2">
    <source>
        <dbReference type="EMBL" id="KIX05805.1"/>
    </source>
</evidence>